<accession>A0ACC5R6V6</accession>
<protein>
    <submittedName>
        <fullName evidence="1">ABC transporter permease</fullName>
    </submittedName>
</protein>
<evidence type="ECO:0000313" key="2">
    <source>
        <dbReference type="Proteomes" id="UP000616151"/>
    </source>
</evidence>
<proteinExistence type="predicted"/>
<name>A0ACC5R6V6_9HYPH</name>
<organism evidence="1 2">
    <name type="scientific">Taklimakanibacter albus</name>
    <dbReference type="NCBI Taxonomy" id="2800327"/>
    <lineage>
        <taxon>Bacteria</taxon>
        <taxon>Pseudomonadati</taxon>
        <taxon>Pseudomonadota</taxon>
        <taxon>Alphaproteobacteria</taxon>
        <taxon>Hyphomicrobiales</taxon>
        <taxon>Aestuariivirgaceae</taxon>
        <taxon>Taklimakanibacter</taxon>
    </lineage>
</organism>
<evidence type="ECO:0000313" key="1">
    <source>
        <dbReference type="EMBL" id="MBK1868396.1"/>
    </source>
</evidence>
<comment type="caution">
    <text evidence="1">The sequence shown here is derived from an EMBL/GenBank/DDBJ whole genome shotgun (WGS) entry which is preliminary data.</text>
</comment>
<gene>
    <name evidence="1" type="ORF">JHL16_18730</name>
</gene>
<sequence>MRITLEPRPPSRWREVLMPFAAIAASLVLCGLLIVIAGANPFQAFAIMGEAAFAGKFAITETVARAAPLVLTGLAALVALRTRFWNIGGEGQLLVGAMAAAWLGAREDIPVPLLVPAMLVGAALAGAALAAIPGLLKTRLKVDEVVSTLMLNFIVMYLMMALLSGPWKDPVTGWTDSPDILMDAEFPVFWAGTRLHLGVLVAVIAVIGIGIVLKRTSFGLAMKVVGENPKAAHHAGLDVGRITLFAVLLSGALAGLAGAGEVGGTQFQVIASISPGFGYAGLVVAMLARLSAVGVIPAAVFLAAITTGADEMSRQTGVPFFIADAVQGLSLIAVLVAMTLARYRIRWRPSPKREAAS</sequence>
<keyword evidence="2" id="KW-1185">Reference proteome</keyword>
<dbReference type="EMBL" id="JAENHL010000007">
    <property type="protein sequence ID" value="MBK1868396.1"/>
    <property type="molecule type" value="Genomic_DNA"/>
</dbReference>
<dbReference type="Proteomes" id="UP000616151">
    <property type="component" value="Unassembled WGS sequence"/>
</dbReference>
<reference evidence="1" key="1">
    <citation type="submission" date="2021-01" db="EMBL/GenBank/DDBJ databases">
        <authorList>
            <person name="Sun Q."/>
        </authorList>
    </citation>
    <scope>NUCLEOTIDE SEQUENCE</scope>
    <source>
        <strain evidence="1">YIM B02566</strain>
    </source>
</reference>